<protein>
    <submittedName>
        <fullName evidence="1">Uncharacterized protein</fullName>
    </submittedName>
</protein>
<comment type="caution">
    <text evidence="1">The sequence shown here is derived from an EMBL/GenBank/DDBJ whole genome shotgun (WGS) entry which is preliminary data.</text>
</comment>
<evidence type="ECO:0000313" key="2">
    <source>
        <dbReference type="Proteomes" id="UP001164250"/>
    </source>
</evidence>
<organism evidence="1 2">
    <name type="scientific">Pistacia atlantica</name>
    <dbReference type="NCBI Taxonomy" id="434234"/>
    <lineage>
        <taxon>Eukaryota</taxon>
        <taxon>Viridiplantae</taxon>
        <taxon>Streptophyta</taxon>
        <taxon>Embryophyta</taxon>
        <taxon>Tracheophyta</taxon>
        <taxon>Spermatophyta</taxon>
        <taxon>Magnoliopsida</taxon>
        <taxon>eudicotyledons</taxon>
        <taxon>Gunneridae</taxon>
        <taxon>Pentapetalae</taxon>
        <taxon>rosids</taxon>
        <taxon>malvids</taxon>
        <taxon>Sapindales</taxon>
        <taxon>Anacardiaceae</taxon>
        <taxon>Pistacia</taxon>
    </lineage>
</organism>
<gene>
    <name evidence="1" type="ORF">Patl1_13018</name>
</gene>
<dbReference type="Proteomes" id="UP001164250">
    <property type="component" value="Chromosome 8"/>
</dbReference>
<reference evidence="2" key="1">
    <citation type="journal article" date="2023" name="G3 (Bethesda)">
        <title>Genome assembly and association tests identify interacting loci associated with vigor, precocity, and sex in interspecific pistachio rootstocks.</title>
        <authorList>
            <person name="Palmer W."/>
            <person name="Jacygrad E."/>
            <person name="Sagayaradj S."/>
            <person name="Cavanaugh K."/>
            <person name="Han R."/>
            <person name="Bertier L."/>
            <person name="Beede B."/>
            <person name="Kafkas S."/>
            <person name="Golino D."/>
            <person name="Preece J."/>
            <person name="Michelmore R."/>
        </authorList>
    </citation>
    <scope>NUCLEOTIDE SEQUENCE [LARGE SCALE GENOMIC DNA]</scope>
</reference>
<proteinExistence type="predicted"/>
<evidence type="ECO:0000313" key="1">
    <source>
        <dbReference type="EMBL" id="KAJ0091134.1"/>
    </source>
</evidence>
<keyword evidence="2" id="KW-1185">Reference proteome</keyword>
<accession>A0ACC1AWQ1</accession>
<dbReference type="EMBL" id="CM047904">
    <property type="protein sequence ID" value="KAJ0091134.1"/>
    <property type="molecule type" value="Genomic_DNA"/>
</dbReference>
<name>A0ACC1AWQ1_9ROSI</name>
<sequence>MAILLAVRSTNLNSTPLLYLPFYPLYLHTGRLPMKNQFIPIVVESTRKLGKPILYVILTFATVKVSHSLYCYMRNLTMSSSSSTSTATDAETLRRNRILSSKLNFDVPLPRSQWFTHALTIFRFLE</sequence>